<keyword evidence="2" id="KW-1185">Reference proteome</keyword>
<sequence>MKWIFEFGLLMPSFYVRNLLRLEVLLPPIYSMKIMHGPTPIPANLSISL</sequence>
<accession>D4ZHK0</accession>
<gene>
    <name evidence="1" type="ordered locus">SVI_1178</name>
</gene>
<dbReference type="EMBL" id="AP011177">
    <property type="protein sequence ID" value="BAJ01149.1"/>
    <property type="molecule type" value="Genomic_DNA"/>
</dbReference>
<proteinExistence type="predicted"/>
<evidence type="ECO:0000313" key="2">
    <source>
        <dbReference type="Proteomes" id="UP000002350"/>
    </source>
</evidence>
<dbReference type="AlphaFoldDB" id="D4ZHK0"/>
<dbReference type="KEGG" id="svo:SVI_1178"/>
<dbReference type="STRING" id="637905.SVI_1178"/>
<protein>
    <submittedName>
        <fullName evidence="1">Uncharacterized protein</fullName>
    </submittedName>
</protein>
<evidence type="ECO:0000313" key="1">
    <source>
        <dbReference type="EMBL" id="BAJ01149.1"/>
    </source>
</evidence>
<reference evidence="2" key="1">
    <citation type="journal article" date="2010" name="Mol. Biosyst.">
        <title>Complete genome sequence and comparative analysis of Shewanella violacea, a psychrophilic and piezophilic bacterium from deep sea floor sediments.</title>
        <authorList>
            <person name="Aono E."/>
            <person name="Baba T."/>
            <person name="Ara T."/>
            <person name="Nishi T."/>
            <person name="Nakamichi T."/>
            <person name="Inamoto E."/>
            <person name="Toyonaga H."/>
            <person name="Hasegawa M."/>
            <person name="Takai Y."/>
            <person name="Okumura Y."/>
            <person name="Baba M."/>
            <person name="Tomita M."/>
            <person name="Kato C."/>
            <person name="Oshima T."/>
            <person name="Nakasone K."/>
            <person name="Mori H."/>
        </authorList>
    </citation>
    <scope>NUCLEOTIDE SEQUENCE [LARGE SCALE GENOMIC DNA]</scope>
    <source>
        <strain evidence="2">JCM 10179 / CIP 106290 / LMG 19151 / DSS12</strain>
    </source>
</reference>
<dbReference type="Proteomes" id="UP000002350">
    <property type="component" value="Chromosome"/>
</dbReference>
<name>D4ZHK0_SHEVD</name>
<dbReference type="HOGENOM" id="CLU_3140635_0_0_6"/>
<organism evidence="1 2">
    <name type="scientific">Shewanella violacea (strain JCM 10179 / CIP 106290 / LMG 19151 / DSS12)</name>
    <dbReference type="NCBI Taxonomy" id="637905"/>
    <lineage>
        <taxon>Bacteria</taxon>
        <taxon>Pseudomonadati</taxon>
        <taxon>Pseudomonadota</taxon>
        <taxon>Gammaproteobacteria</taxon>
        <taxon>Alteromonadales</taxon>
        <taxon>Shewanellaceae</taxon>
        <taxon>Shewanella</taxon>
    </lineage>
</organism>